<proteinExistence type="predicted"/>
<name>A0A0F9HDZ8_9ZZZZ</name>
<sequence length="89" mass="10212">MTKYVTVKGKTTNRAYKVADVVSRFSRQKKFVPEMTYGHVFANKVTELAGDNVELDMTEEVLVALKRRKVISGRRMVNLIGQHQREVRG</sequence>
<organism evidence="1">
    <name type="scientific">marine sediment metagenome</name>
    <dbReference type="NCBI Taxonomy" id="412755"/>
    <lineage>
        <taxon>unclassified sequences</taxon>
        <taxon>metagenomes</taxon>
        <taxon>ecological metagenomes</taxon>
    </lineage>
</organism>
<evidence type="ECO:0000313" key="1">
    <source>
        <dbReference type="EMBL" id="KKL73312.1"/>
    </source>
</evidence>
<comment type="caution">
    <text evidence="1">The sequence shown here is derived from an EMBL/GenBank/DDBJ whole genome shotgun (WGS) entry which is preliminary data.</text>
</comment>
<dbReference type="EMBL" id="LAZR01024998">
    <property type="protein sequence ID" value="KKL73312.1"/>
    <property type="molecule type" value="Genomic_DNA"/>
</dbReference>
<reference evidence="1" key="1">
    <citation type="journal article" date="2015" name="Nature">
        <title>Complex archaea that bridge the gap between prokaryotes and eukaryotes.</title>
        <authorList>
            <person name="Spang A."/>
            <person name="Saw J.H."/>
            <person name="Jorgensen S.L."/>
            <person name="Zaremba-Niedzwiedzka K."/>
            <person name="Martijn J."/>
            <person name="Lind A.E."/>
            <person name="van Eijk R."/>
            <person name="Schleper C."/>
            <person name="Guy L."/>
            <person name="Ettema T.J."/>
        </authorList>
    </citation>
    <scope>NUCLEOTIDE SEQUENCE</scope>
</reference>
<gene>
    <name evidence="1" type="ORF">LCGC14_2076190</name>
</gene>
<dbReference type="AlphaFoldDB" id="A0A0F9HDZ8"/>
<accession>A0A0F9HDZ8</accession>
<protein>
    <submittedName>
        <fullName evidence="1">Uncharacterized protein</fullName>
    </submittedName>
</protein>